<name>A0A1I8FLR0_9PLAT</name>
<proteinExistence type="predicted"/>
<keyword evidence="2" id="KW-1185">Reference proteome</keyword>
<dbReference type="AlphaFoldDB" id="A0A1I8FLR0"/>
<feature type="region of interest" description="Disordered" evidence="1">
    <location>
        <begin position="1"/>
        <end position="28"/>
    </location>
</feature>
<feature type="compositionally biased region" description="Low complexity" evidence="1">
    <location>
        <begin position="8"/>
        <end position="17"/>
    </location>
</feature>
<protein>
    <submittedName>
        <fullName evidence="3">HEAT repeat domain-containing protein</fullName>
    </submittedName>
</protein>
<accession>A0A1I8FLR0</accession>
<dbReference type="WBParaSite" id="maker-unitig_38226-snap-gene-0.2-mRNA-1">
    <property type="protein sequence ID" value="maker-unitig_38226-snap-gene-0.2-mRNA-1"/>
    <property type="gene ID" value="maker-unitig_38226-snap-gene-0.2"/>
</dbReference>
<evidence type="ECO:0000313" key="3">
    <source>
        <dbReference type="WBParaSite" id="maker-unitig_38226-snap-gene-0.2-mRNA-1"/>
    </source>
</evidence>
<organism evidence="2 3">
    <name type="scientific">Macrostomum lignano</name>
    <dbReference type="NCBI Taxonomy" id="282301"/>
    <lineage>
        <taxon>Eukaryota</taxon>
        <taxon>Metazoa</taxon>
        <taxon>Spiralia</taxon>
        <taxon>Lophotrochozoa</taxon>
        <taxon>Platyhelminthes</taxon>
        <taxon>Rhabditophora</taxon>
        <taxon>Macrostomorpha</taxon>
        <taxon>Macrostomida</taxon>
        <taxon>Macrostomidae</taxon>
        <taxon>Macrostomum</taxon>
    </lineage>
</organism>
<reference evidence="3" key="1">
    <citation type="submission" date="2016-11" db="UniProtKB">
        <authorList>
            <consortium name="WormBaseParasite"/>
        </authorList>
    </citation>
    <scope>IDENTIFICATION</scope>
</reference>
<evidence type="ECO:0000256" key="1">
    <source>
        <dbReference type="SAM" id="MobiDB-lite"/>
    </source>
</evidence>
<dbReference type="Proteomes" id="UP000095280">
    <property type="component" value="Unplaced"/>
</dbReference>
<evidence type="ECO:0000313" key="2">
    <source>
        <dbReference type="Proteomes" id="UP000095280"/>
    </source>
</evidence>
<sequence>MFKKKPAASKPAAAAAADEAKQKLQAEPGAEATARLNNNNSGMLSDAGHLCLLLSHCLPLWPSCTQRTGTRNSREKFLADVLHKRPDSIRNSATAILRHGQADCSMLAFAEALLTEESVRACPEMDLLLVALREGCYDARARYLLKHVAFAMRISWASLEEWELKTAALLNDPASEAEVVDEAMKRNR</sequence>